<evidence type="ECO:0000259" key="5">
    <source>
        <dbReference type="PROSITE" id="PS51898"/>
    </source>
</evidence>
<dbReference type="InterPro" id="IPR002104">
    <property type="entry name" value="Integrase_catalytic"/>
</dbReference>
<dbReference type="InterPro" id="IPR044068">
    <property type="entry name" value="CB"/>
</dbReference>
<dbReference type="RefSeq" id="WP_230067489.1">
    <property type="nucleotide sequence ID" value="NZ_BAABLL010000004.1"/>
</dbReference>
<protein>
    <submittedName>
        <fullName evidence="7">Tyrosine-type recombinase/integrase</fullName>
    </submittedName>
</protein>
<comment type="caution">
    <text evidence="7">The sequence shown here is derived from an EMBL/GenBank/DDBJ whole genome shotgun (WGS) entry which is preliminary data.</text>
</comment>
<sequence>MELEAITSSTPNQARHGQLIAAWQLAQTSPNTARAYTRSMLDFCVWLDGHGMDLLTIKRPIVDGYRHALAVDGAPATVAAKLAALSSFYRYAVSADLAQGNPVELVKRPKINPDHTETAGLTKDQARALRASAKADGERSYALVSLQLFTGVRIGEALNATTADYGHDKGHRTLKVRRKGGEADKVAVPAPAVEALNVYLETTGREMVAGKAGVGLPIFTTATGKQWAPSEAFRTIQRLARKAGIEGKISPHSLRHAFATLALDAGATLHDVQDSMGHADPRTTRRYDHARHTLEKSAGYTVARVLA</sequence>
<accession>A0ABV8R0N3</accession>
<dbReference type="InterPro" id="IPR010998">
    <property type="entry name" value="Integrase_recombinase_N"/>
</dbReference>
<dbReference type="PROSITE" id="PS51900">
    <property type="entry name" value="CB"/>
    <property type="match status" value="1"/>
</dbReference>
<dbReference type="Pfam" id="PF02899">
    <property type="entry name" value="Phage_int_SAM_1"/>
    <property type="match status" value="1"/>
</dbReference>
<keyword evidence="1" id="KW-0229">DNA integration</keyword>
<keyword evidence="3" id="KW-0233">DNA recombination</keyword>
<dbReference type="SUPFAM" id="SSF56349">
    <property type="entry name" value="DNA breaking-rejoining enzymes"/>
    <property type="match status" value="1"/>
</dbReference>
<evidence type="ECO:0000259" key="6">
    <source>
        <dbReference type="PROSITE" id="PS51900"/>
    </source>
</evidence>
<feature type="domain" description="Tyr recombinase" evidence="5">
    <location>
        <begin position="116"/>
        <end position="301"/>
    </location>
</feature>
<evidence type="ECO:0000313" key="8">
    <source>
        <dbReference type="Proteomes" id="UP001595773"/>
    </source>
</evidence>
<dbReference type="EMBL" id="JBHSCQ010000010">
    <property type="protein sequence ID" value="MFC4265713.1"/>
    <property type="molecule type" value="Genomic_DNA"/>
</dbReference>
<evidence type="ECO:0000313" key="7">
    <source>
        <dbReference type="EMBL" id="MFC4265713.1"/>
    </source>
</evidence>
<dbReference type="Gene3D" id="1.10.150.130">
    <property type="match status" value="1"/>
</dbReference>
<evidence type="ECO:0000256" key="4">
    <source>
        <dbReference type="PROSITE-ProRule" id="PRU01248"/>
    </source>
</evidence>
<dbReference type="InterPro" id="IPR011010">
    <property type="entry name" value="DNA_brk_join_enz"/>
</dbReference>
<feature type="domain" description="Core-binding (CB)" evidence="6">
    <location>
        <begin position="14"/>
        <end position="93"/>
    </location>
</feature>
<keyword evidence="8" id="KW-1185">Reference proteome</keyword>
<evidence type="ECO:0000256" key="3">
    <source>
        <dbReference type="ARBA" id="ARBA00023172"/>
    </source>
</evidence>
<name>A0ABV8R0N3_9MICC</name>
<dbReference type="InterPro" id="IPR013762">
    <property type="entry name" value="Integrase-like_cat_sf"/>
</dbReference>
<dbReference type="PROSITE" id="PS51898">
    <property type="entry name" value="TYR_RECOMBINASE"/>
    <property type="match status" value="1"/>
</dbReference>
<dbReference type="InterPro" id="IPR050090">
    <property type="entry name" value="Tyrosine_recombinase_XerCD"/>
</dbReference>
<dbReference type="PANTHER" id="PTHR30349:SF81">
    <property type="entry name" value="TYROSINE RECOMBINASE XERC"/>
    <property type="match status" value="1"/>
</dbReference>
<gene>
    <name evidence="7" type="ORF">ACFOW9_08870</name>
</gene>
<proteinExistence type="predicted"/>
<evidence type="ECO:0000256" key="1">
    <source>
        <dbReference type="ARBA" id="ARBA00022908"/>
    </source>
</evidence>
<dbReference type="InterPro" id="IPR004107">
    <property type="entry name" value="Integrase_SAM-like_N"/>
</dbReference>
<evidence type="ECO:0000256" key="2">
    <source>
        <dbReference type="ARBA" id="ARBA00023125"/>
    </source>
</evidence>
<dbReference type="Proteomes" id="UP001595773">
    <property type="component" value="Unassembled WGS sequence"/>
</dbReference>
<dbReference type="PANTHER" id="PTHR30349">
    <property type="entry name" value="PHAGE INTEGRASE-RELATED"/>
    <property type="match status" value="1"/>
</dbReference>
<dbReference type="Gene3D" id="1.10.443.10">
    <property type="entry name" value="Intergrase catalytic core"/>
    <property type="match status" value="1"/>
</dbReference>
<dbReference type="Pfam" id="PF00589">
    <property type="entry name" value="Phage_integrase"/>
    <property type="match status" value="1"/>
</dbReference>
<organism evidence="7 8">
    <name type="scientific">Arthrobacter cryoconiti</name>
    <dbReference type="NCBI Taxonomy" id="748907"/>
    <lineage>
        <taxon>Bacteria</taxon>
        <taxon>Bacillati</taxon>
        <taxon>Actinomycetota</taxon>
        <taxon>Actinomycetes</taxon>
        <taxon>Micrococcales</taxon>
        <taxon>Micrococcaceae</taxon>
        <taxon>Arthrobacter</taxon>
    </lineage>
</organism>
<reference evidence="8" key="1">
    <citation type="journal article" date="2019" name="Int. J. Syst. Evol. Microbiol.">
        <title>The Global Catalogue of Microorganisms (GCM) 10K type strain sequencing project: providing services to taxonomists for standard genome sequencing and annotation.</title>
        <authorList>
            <consortium name="The Broad Institute Genomics Platform"/>
            <consortium name="The Broad Institute Genome Sequencing Center for Infectious Disease"/>
            <person name="Wu L."/>
            <person name="Ma J."/>
        </authorList>
    </citation>
    <scope>NUCLEOTIDE SEQUENCE [LARGE SCALE GENOMIC DNA]</scope>
    <source>
        <strain evidence="8">CGMCC 1.10698</strain>
    </source>
</reference>
<keyword evidence="2 4" id="KW-0238">DNA-binding</keyword>